<proteinExistence type="predicted"/>
<dbReference type="NCBIfam" id="TIGR02123">
    <property type="entry name" value="TRAP_fused"/>
    <property type="match status" value="1"/>
</dbReference>
<feature type="transmembrane region" description="Helical" evidence="1">
    <location>
        <begin position="439"/>
        <end position="458"/>
    </location>
</feature>
<protein>
    <submittedName>
        <fullName evidence="3">TRAP transporter, 4TM/12TM fusion protein</fullName>
    </submittedName>
</protein>
<feature type="transmembrane region" description="Helical" evidence="1">
    <location>
        <begin position="621"/>
        <end position="644"/>
    </location>
</feature>
<evidence type="ECO:0000256" key="1">
    <source>
        <dbReference type="SAM" id="Phobius"/>
    </source>
</evidence>
<feature type="transmembrane region" description="Helical" evidence="1">
    <location>
        <begin position="500"/>
        <end position="518"/>
    </location>
</feature>
<feature type="transmembrane region" description="Helical" evidence="1">
    <location>
        <begin position="45"/>
        <end position="64"/>
    </location>
</feature>
<feature type="transmembrane region" description="Helical" evidence="1">
    <location>
        <begin position="188"/>
        <end position="211"/>
    </location>
</feature>
<evidence type="ECO:0000313" key="3">
    <source>
        <dbReference type="EMBL" id="SDK59346.1"/>
    </source>
</evidence>
<keyword evidence="1" id="KW-0812">Transmembrane</keyword>
<keyword evidence="1" id="KW-0472">Membrane</keyword>
<feature type="domain" description="TRAP C4-dicarboxylate transport system permease DctM subunit" evidence="2">
    <location>
        <begin position="151"/>
        <end position="583"/>
    </location>
</feature>
<feature type="transmembrane region" description="Helical" evidence="1">
    <location>
        <begin position="76"/>
        <end position="95"/>
    </location>
</feature>
<feature type="transmembrane region" description="Helical" evidence="1">
    <location>
        <begin position="470"/>
        <end position="494"/>
    </location>
</feature>
<dbReference type="EMBL" id="FNFE01000005">
    <property type="protein sequence ID" value="SDK59346.1"/>
    <property type="molecule type" value="Genomic_DNA"/>
</dbReference>
<dbReference type="Proteomes" id="UP000198882">
    <property type="component" value="Unassembled WGS sequence"/>
</dbReference>
<evidence type="ECO:0000313" key="4">
    <source>
        <dbReference type="Proteomes" id="UP000198882"/>
    </source>
</evidence>
<sequence>MFTRLMGPLARLARHADVTAVVYGLAILFWGFVTWHTLQWRISQALFGVIVLGFALTVYCLETIAEAFEEGEQRRLGLLTLSLAIGIVTTGYIVLNFQELQTVRVGYSTTIDYVIAAAFIASIIYLTYDAYGLGFASMIVAVIIYSQFGSLFPGWLSHAGLSYERGLEVGMLGIQGVYGDLTQVMGTMVAPFLLLAGLIRLFGGFGLIIRLSFWVSQYVKSGIAQMAVISSMLIGSINGSALANTSITGSFTIPVLKSTGIKKQQAAAIESVASTGGQIMPPVMGVAAFLMADILARPLIDIFIAAAVPALIFYLTIVISVYQIDRQSDVDVSVDRQNLVERVPELGKWIDTDGQNRSTVYTVLEVTQFVLPLVVLFYYLAYVQTTVMRAGMYASGVMVLTGCVFTVFDNYYADDSSLQASGRDAIEKLADGMYDGLHTLAPLTIVVAAIGLLVDTLFTTGLPATLSFALIDLSGGIMAILLILTMILCIILGMGMPTSASYLVVALLVAPNLIQFGIPELSAHFFVLYFAILAAITPPIAPAIVIASAIAESNFWKSCLEAIKISMPVFALPFAFVYNPSLVTDSPSLNTLWAAIFVVIGVFVLSYGLNSTRPFPVLTRINRRVALVGSQVFFTVVGILIIAVPK</sequence>
<feature type="transmembrane region" description="Helical" evidence="1">
    <location>
        <begin position="562"/>
        <end position="579"/>
    </location>
</feature>
<accession>A0A1G9D5X7</accession>
<dbReference type="InterPro" id="IPR010656">
    <property type="entry name" value="DctM"/>
</dbReference>
<dbReference type="PANTHER" id="PTHR43849">
    <property type="entry name" value="BLL3936 PROTEIN"/>
    <property type="match status" value="1"/>
</dbReference>
<dbReference type="STRING" id="1095776.SAMN04515672_3443"/>
<evidence type="ECO:0000259" key="2">
    <source>
        <dbReference type="Pfam" id="PF06808"/>
    </source>
</evidence>
<dbReference type="PANTHER" id="PTHR43849:SF2">
    <property type="entry name" value="BLL3936 PROTEIN"/>
    <property type="match status" value="1"/>
</dbReference>
<dbReference type="InterPro" id="IPR011853">
    <property type="entry name" value="TRAP_DctM-Dct_fused"/>
</dbReference>
<keyword evidence="1" id="KW-1133">Transmembrane helix</keyword>
<feature type="transmembrane region" description="Helical" evidence="1">
    <location>
        <begin position="390"/>
        <end position="408"/>
    </location>
</feature>
<dbReference type="AlphaFoldDB" id="A0A1G9D5X7"/>
<keyword evidence="4" id="KW-1185">Reference proteome</keyword>
<dbReference type="Pfam" id="PF06808">
    <property type="entry name" value="DctM"/>
    <property type="match status" value="1"/>
</dbReference>
<feature type="transmembrane region" description="Helical" evidence="1">
    <location>
        <begin position="12"/>
        <end position="33"/>
    </location>
</feature>
<reference evidence="4" key="1">
    <citation type="submission" date="2016-10" db="EMBL/GenBank/DDBJ databases">
        <authorList>
            <person name="Varghese N."/>
            <person name="Submissions S."/>
        </authorList>
    </citation>
    <scope>NUCLEOTIDE SEQUENCE [LARGE SCALE GENOMIC DNA]</scope>
    <source>
        <strain evidence="4">B4,CECT 8067,JCM 17497</strain>
    </source>
</reference>
<feature type="transmembrane region" description="Helical" evidence="1">
    <location>
        <begin position="591"/>
        <end position="609"/>
    </location>
</feature>
<feature type="transmembrane region" description="Helical" evidence="1">
    <location>
        <begin position="135"/>
        <end position="156"/>
    </location>
</feature>
<feature type="transmembrane region" description="Helical" evidence="1">
    <location>
        <begin position="366"/>
        <end position="383"/>
    </location>
</feature>
<feature type="transmembrane region" description="Helical" evidence="1">
    <location>
        <begin position="303"/>
        <end position="324"/>
    </location>
</feature>
<organism evidence="3 4">
    <name type="scientific">Natronorubrum texcoconense</name>
    <dbReference type="NCBI Taxonomy" id="1095776"/>
    <lineage>
        <taxon>Archaea</taxon>
        <taxon>Methanobacteriati</taxon>
        <taxon>Methanobacteriota</taxon>
        <taxon>Stenosarchaea group</taxon>
        <taxon>Halobacteria</taxon>
        <taxon>Halobacteriales</taxon>
        <taxon>Natrialbaceae</taxon>
        <taxon>Natronorubrum</taxon>
    </lineage>
</organism>
<feature type="transmembrane region" description="Helical" evidence="1">
    <location>
        <begin position="223"/>
        <end position="243"/>
    </location>
</feature>
<feature type="transmembrane region" description="Helical" evidence="1">
    <location>
        <begin position="525"/>
        <end position="550"/>
    </location>
</feature>
<gene>
    <name evidence="3" type="ORF">SAMN04515672_3443</name>
</gene>
<feature type="transmembrane region" description="Helical" evidence="1">
    <location>
        <begin position="107"/>
        <end position="128"/>
    </location>
</feature>
<name>A0A1G9D5X7_9EURY</name>